<protein>
    <submittedName>
        <fullName evidence="2">Uncharacterized protein</fullName>
    </submittedName>
</protein>
<dbReference type="AlphaFoldDB" id="A0AAV7MG82"/>
<sequence>MYRRRDVSWLSPHPSPNRLPPTFSLEPTVLVQRDGLNAHIALHKQVTARLIQDVQRLPPSPARKSISASHVRPSLSPPRLDCDYKWKGAFLAHFLALKPAQSQHSLFTV</sequence>
<name>A0AAV7MG82_PLEWA</name>
<dbReference type="EMBL" id="JANPWB010000014">
    <property type="protein sequence ID" value="KAJ1102129.1"/>
    <property type="molecule type" value="Genomic_DNA"/>
</dbReference>
<organism evidence="2 3">
    <name type="scientific">Pleurodeles waltl</name>
    <name type="common">Iberian ribbed newt</name>
    <dbReference type="NCBI Taxonomy" id="8319"/>
    <lineage>
        <taxon>Eukaryota</taxon>
        <taxon>Metazoa</taxon>
        <taxon>Chordata</taxon>
        <taxon>Craniata</taxon>
        <taxon>Vertebrata</taxon>
        <taxon>Euteleostomi</taxon>
        <taxon>Amphibia</taxon>
        <taxon>Batrachia</taxon>
        <taxon>Caudata</taxon>
        <taxon>Salamandroidea</taxon>
        <taxon>Salamandridae</taxon>
        <taxon>Pleurodelinae</taxon>
        <taxon>Pleurodeles</taxon>
    </lineage>
</organism>
<accession>A0AAV7MG82</accession>
<feature type="region of interest" description="Disordered" evidence="1">
    <location>
        <begin position="1"/>
        <end position="21"/>
    </location>
</feature>
<reference evidence="2" key="1">
    <citation type="journal article" date="2022" name="bioRxiv">
        <title>Sequencing and chromosome-scale assembly of the giantPleurodeles waltlgenome.</title>
        <authorList>
            <person name="Brown T."/>
            <person name="Elewa A."/>
            <person name="Iarovenko S."/>
            <person name="Subramanian E."/>
            <person name="Araus A.J."/>
            <person name="Petzold A."/>
            <person name="Susuki M."/>
            <person name="Suzuki K.-i.T."/>
            <person name="Hayashi T."/>
            <person name="Toyoda A."/>
            <person name="Oliveira C."/>
            <person name="Osipova E."/>
            <person name="Leigh N.D."/>
            <person name="Simon A."/>
            <person name="Yun M.H."/>
        </authorList>
    </citation>
    <scope>NUCLEOTIDE SEQUENCE</scope>
    <source>
        <strain evidence="2">20211129_DDA</strain>
        <tissue evidence="2">Liver</tissue>
    </source>
</reference>
<evidence type="ECO:0000256" key="1">
    <source>
        <dbReference type="SAM" id="MobiDB-lite"/>
    </source>
</evidence>
<comment type="caution">
    <text evidence="2">The sequence shown here is derived from an EMBL/GenBank/DDBJ whole genome shotgun (WGS) entry which is preliminary data.</text>
</comment>
<keyword evidence="3" id="KW-1185">Reference proteome</keyword>
<dbReference type="Proteomes" id="UP001066276">
    <property type="component" value="Chromosome 10"/>
</dbReference>
<proteinExistence type="predicted"/>
<evidence type="ECO:0000313" key="2">
    <source>
        <dbReference type="EMBL" id="KAJ1102129.1"/>
    </source>
</evidence>
<gene>
    <name evidence="2" type="ORF">NDU88_007185</name>
</gene>
<evidence type="ECO:0000313" key="3">
    <source>
        <dbReference type="Proteomes" id="UP001066276"/>
    </source>
</evidence>